<name>A0AAN6N3Q3_9PEZI</name>
<evidence type="ECO:0000313" key="3">
    <source>
        <dbReference type="Proteomes" id="UP001303473"/>
    </source>
</evidence>
<evidence type="ECO:0000259" key="1">
    <source>
        <dbReference type="Pfam" id="PF01636"/>
    </source>
</evidence>
<organism evidence="2 3">
    <name type="scientific">Diplogelasinospora grovesii</name>
    <dbReference type="NCBI Taxonomy" id="303347"/>
    <lineage>
        <taxon>Eukaryota</taxon>
        <taxon>Fungi</taxon>
        <taxon>Dikarya</taxon>
        <taxon>Ascomycota</taxon>
        <taxon>Pezizomycotina</taxon>
        <taxon>Sordariomycetes</taxon>
        <taxon>Sordariomycetidae</taxon>
        <taxon>Sordariales</taxon>
        <taxon>Diplogelasinosporaceae</taxon>
        <taxon>Diplogelasinospora</taxon>
    </lineage>
</organism>
<dbReference type="PANTHER" id="PTHR21310">
    <property type="entry name" value="AMINOGLYCOSIDE PHOSPHOTRANSFERASE-RELATED-RELATED"/>
    <property type="match status" value="1"/>
</dbReference>
<evidence type="ECO:0000313" key="2">
    <source>
        <dbReference type="EMBL" id="KAK3938006.1"/>
    </source>
</evidence>
<feature type="domain" description="Aminoglycoside phosphotransferase" evidence="1">
    <location>
        <begin position="79"/>
        <end position="279"/>
    </location>
</feature>
<dbReference type="Proteomes" id="UP001303473">
    <property type="component" value="Unassembled WGS sequence"/>
</dbReference>
<keyword evidence="2" id="KW-0808">Transferase</keyword>
<proteinExistence type="predicted"/>
<protein>
    <submittedName>
        <fullName evidence="2">Kinase-like domain-containing protein</fullName>
    </submittedName>
</protein>
<sequence>MSTERSHPMLAGHYPSISTQMLPPAELGTFLESSFFSRNGAGAELPSPANVRARGAVQDPTSQGRNFAFRPVRYEELGLVVKFGRPPEMTVAEGQCLWALHRILPNVPVPEVYGWTHDDGQVFIYMELVQGATLEQRWEYLDRAERVEICEQLRVMILELRKLRHAPGKFFLGHINREPLGDIVFTNQNRPPAGPFHSVAQFHDWISIVIKTGVRHHWTGMELDQIPDPYRNGMPDEAEVVFTHADLHPSNIIVSKESPCRILAIIDWRQSGWYPDYWEFCKAEYTAEVDGEWMNVYIPLFLNKPSCVEMWDPGLLC</sequence>
<comment type="caution">
    <text evidence="2">The sequence shown here is derived from an EMBL/GenBank/DDBJ whole genome shotgun (WGS) entry which is preliminary data.</text>
</comment>
<reference evidence="3" key="1">
    <citation type="journal article" date="2023" name="Mol. Phylogenet. Evol.">
        <title>Genome-scale phylogeny and comparative genomics of the fungal order Sordariales.</title>
        <authorList>
            <person name="Hensen N."/>
            <person name="Bonometti L."/>
            <person name="Westerberg I."/>
            <person name="Brannstrom I.O."/>
            <person name="Guillou S."/>
            <person name="Cros-Aarteil S."/>
            <person name="Calhoun S."/>
            <person name="Haridas S."/>
            <person name="Kuo A."/>
            <person name="Mondo S."/>
            <person name="Pangilinan J."/>
            <person name="Riley R."/>
            <person name="LaButti K."/>
            <person name="Andreopoulos B."/>
            <person name="Lipzen A."/>
            <person name="Chen C."/>
            <person name="Yan M."/>
            <person name="Daum C."/>
            <person name="Ng V."/>
            <person name="Clum A."/>
            <person name="Steindorff A."/>
            <person name="Ohm R.A."/>
            <person name="Martin F."/>
            <person name="Silar P."/>
            <person name="Natvig D.O."/>
            <person name="Lalanne C."/>
            <person name="Gautier V."/>
            <person name="Ament-Velasquez S.L."/>
            <person name="Kruys A."/>
            <person name="Hutchinson M.I."/>
            <person name="Powell A.J."/>
            <person name="Barry K."/>
            <person name="Miller A.N."/>
            <person name="Grigoriev I.V."/>
            <person name="Debuchy R."/>
            <person name="Gladieux P."/>
            <person name="Hiltunen Thoren M."/>
            <person name="Johannesson H."/>
        </authorList>
    </citation>
    <scope>NUCLEOTIDE SEQUENCE [LARGE SCALE GENOMIC DNA]</scope>
    <source>
        <strain evidence="3">CBS 340.73</strain>
    </source>
</reference>
<dbReference type="InterPro" id="IPR002575">
    <property type="entry name" value="Aminoglycoside_PTrfase"/>
</dbReference>
<dbReference type="Gene3D" id="3.90.1200.10">
    <property type="match status" value="1"/>
</dbReference>
<dbReference type="PANTHER" id="PTHR21310:SF54">
    <property type="entry name" value="AMINOGLYCOSIDE PHOSPHOTRANSFERASE DOMAIN-CONTAINING PROTEIN"/>
    <property type="match status" value="1"/>
</dbReference>
<dbReference type="InterPro" id="IPR051678">
    <property type="entry name" value="AGP_Transferase"/>
</dbReference>
<keyword evidence="3" id="KW-1185">Reference proteome</keyword>
<dbReference type="GO" id="GO:0016301">
    <property type="term" value="F:kinase activity"/>
    <property type="evidence" value="ECO:0007669"/>
    <property type="project" value="UniProtKB-KW"/>
</dbReference>
<accession>A0AAN6N3Q3</accession>
<dbReference type="SUPFAM" id="SSF56112">
    <property type="entry name" value="Protein kinase-like (PK-like)"/>
    <property type="match status" value="1"/>
</dbReference>
<dbReference type="InterPro" id="IPR011009">
    <property type="entry name" value="Kinase-like_dom_sf"/>
</dbReference>
<gene>
    <name evidence="2" type="ORF">QBC46DRAFT_391139</name>
</gene>
<dbReference type="Pfam" id="PF01636">
    <property type="entry name" value="APH"/>
    <property type="match status" value="1"/>
</dbReference>
<dbReference type="AlphaFoldDB" id="A0AAN6N3Q3"/>
<dbReference type="EMBL" id="MU853839">
    <property type="protein sequence ID" value="KAK3938006.1"/>
    <property type="molecule type" value="Genomic_DNA"/>
</dbReference>
<keyword evidence="2" id="KW-0418">Kinase</keyword>